<feature type="domain" description="Methyl-accepting transducer" evidence="8">
    <location>
        <begin position="268"/>
        <end position="497"/>
    </location>
</feature>
<feature type="transmembrane region" description="Helical" evidence="7">
    <location>
        <begin position="189"/>
        <end position="209"/>
    </location>
</feature>
<evidence type="ECO:0000259" key="9">
    <source>
        <dbReference type="PROSITE" id="PS50885"/>
    </source>
</evidence>
<keyword evidence="7" id="KW-0812">Transmembrane</keyword>
<dbReference type="CDD" id="cd11386">
    <property type="entry name" value="MCP_signal"/>
    <property type="match status" value="1"/>
</dbReference>
<dbReference type="EMBL" id="JAVRAA010000006">
    <property type="protein sequence ID" value="MDT0338009.1"/>
    <property type="molecule type" value="Genomic_DNA"/>
</dbReference>
<organism evidence="10">
    <name type="scientific">Herbaspirillum huttiense subsp. nephrolepidis</name>
    <dbReference type="NCBI Taxonomy" id="3075126"/>
    <lineage>
        <taxon>Bacteria</taxon>
        <taxon>Pseudomonadati</taxon>
        <taxon>Pseudomonadota</taxon>
        <taxon>Betaproteobacteria</taxon>
        <taxon>Burkholderiales</taxon>
        <taxon>Oxalobacteraceae</taxon>
        <taxon>Herbaspirillum</taxon>
    </lineage>
</organism>
<dbReference type="Pfam" id="PF00015">
    <property type="entry name" value="MCPsignal"/>
    <property type="match status" value="1"/>
</dbReference>
<dbReference type="GO" id="GO:0007165">
    <property type="term" value="P:signal transduction"/>
    <property type="evidence" value="ECO:0007669"/>
    <property type="project" value="UniProtKB-KW"/>
</dbReference>
<keyword evidence="7" id="KW-1133">Transmembrane helix</keyword>
<dbReference type="InterPro" id="IPR004090">
    <property type="entry name" value="Chemotax_Me-accpt_rcpt"/>
</dbReference>
<dbReference type="Pfam" id="PF00672">
    <property type="entry name" value="HAMP"/>
    <property type="match status" value="1"/>
</dbReference>
<dbReference type="GO" id="GO:0004888">
    <property type="term" value="F:transmembrane signaling receptor activity"/>
    <property type="evidence" value="ECO:0007669"/>
    <property type="project" value="InterPro"/>
</dbReference>
<dbReference type="CDD" id="cd06225">
    <property type="entry name" value="HAMP"/>
    <property type="match status" value="1"/>
</dbReference>
<evidence type="ECO:0000256" key="7">
    <source>
        <dbReference type="SAM" id="Phobius"/>
    </source>
</evidence>
<evidence type="ECO:0000256" key="6">
    <source>
        <dbReference type="SAM" id="MobiDB-lite"/>
    </source>
</evidence>
<keyword evidence="4" id="KW-0807">Transducer</keyword>
<proteinExistence type="inferred from homology"/>
<dbReference type="GO" id="GO:0005886">
    <property type="term" value="C:plasma membrane"/>
    <property type="evidence" value="ECO:0007669"/>
    <property type="project" value="TreeGrafter"/>
</dbReference>
<gene>
    <name evidence="10" type="ORF">RJN63_14275</name>
</gene>
<dbReference type="InterPro" id="IPR024478">
    <property type="entry name" value="HlyB_4HB_MCP"/>
</dbReference>
<accession>A0AAE4GA42</accession>
<feature type="transmembrane region" description="Helical" evidence="7">
    <location>
        <begin position="12"/>
        <end position="31"/>
    </location>
</feature>
<dbReference type="FunFam" id="1.10.287.950:FF:000001">
    <property type="entry name" value="Methyl-accepting chemotaxis sensory transducer"/>
    <property type="match status" value="1"/>
</dbReference>
<dbReference type="CDD" id="cd19411">
    <property type="entry name" value="MCP2201-like_sensor"/>
    <property type="match status" value="1"/>
</dbReference>
<comment type="caution">
    <text evidence="10">The sequence shown here is derived from an EMBL/GenBank/DDBJ whole genome shotgun (WGS) entry which is preliminary data.</text>
</comment>
<keyword evidence="7" id="KW-0472">Membrane</keyword>
<evidence type="ECO:0000313" key="10">
    <source>
        <dbReference type="EMBL" id="MDT0338009.1"/>
    </source>
</evidence>
<dbReference type="Pfam" id="PF12729">
    <property type="entry name" value="4HB_MCP_1"/>
    <property type="match status" value="1"/>
</dbReference>
<protein>
    <submittedName>
        <fullName evidence="10">Methyl-accepting chemotaxis protein</fullName>
    </submittedName>
</protein>
<reference evidence="10" key="1">
    <citation type="submission" date="2023-02" db="EMBL/GenBank/DDBJ databases">
        <title>Description of Herbaspirillum huttiense subsp. nephrolepsisexaltata and Herbaspirillum huttiense subsp. lycopersicon.</title>
        <authorList>
            <person name="Poudel M."/>
            <person name="Sharma A."/>
            <person name="Goss E."/>
            <person name="Tapia J.H."/>
            <person name="Harmon C.M."/>
            <person name="Jones J.B."/>
        </authorList>
    </citation>
    <scope>NUCLEOTIDE SEQUENCE</scope>
    <source>
        <strain evidence="10">NC40101</strain>
    </source>
</reference>
<dbReference type="PROSITE" id="PS50885">
    <property type="entry name" value="HAMP"/>
    <property type="match status" value="1"/>
</dbReference>
<dbReference type="PRINTS" id="PR00260">
    <property type="entry name" value="CHEMTRNSDUCR"/>
</dbReference>
<dbReference type="Gene3D" id="1.10.287.950">
    <property type="entry name" value="Methyl-accepting chemotaxis protein"/>
    <property type="match status" value="1"/>
</dbReference>
<dbReference type="InterPro" id="IPR047347">
    <property type="entry name" value="YvaQ-like_sensor"/>
</dbReference>
<dbReference type="InterPro" id="IPR003660">
    <property type="entry name" value="HAMP_dom"/>
</dbReference>
<dbReference type="SUPFAM" id="SSF58104">
    <property type="entry name" value="Methyl-accepting chemotaxis protein (MCP) signaling domain"/>
    <property type="match status" value="1"/>
</dbReference>
<comment type="subcellular location">
    <subcellularLocation>
        <location evidence="1">Membrane</location>
    </subcellularLocation>
</comment>
<dbReference type="SMART" id="SM00283">
    <property type="entry name" value="MA"/>
    <property type="match status" value="1"/>
</dbReference>
<feature type="compositionally biased region" description="Low complexity" evidence="6">
    <location>
        <begin position="538"/>
        <end position="561"/>
    </location>
</feature>
<evidence type="ECO:0000259" key="8">
    <source>
        <dbReference type="PROSITE" id="PS50111"/>
    </source>
</evidence>
<keyword evidence="2" id="KW-0488">Methylation</keyword>
<keyword evidence="5" id="KW-0175">Coiled coil</keyword>
<dbReference type="PANTHER" id="PTHR43531">
    <property type="entry name" value="PROTEIN ICFG"/>
    <property type="match status" value="1"/>
</dbReference>
<dbReference type="SMART" id="SM00304">
    <property type="entry name" value="HAMP"/>
    <property type="match status" value="1"/>
</dbReference>
<dbReference type="GO" id="GO:0006935">
    <property type="term" value="P:chemotaxis"/>
    <property type="evidence" value="ECO:0007669"/>
    <property type="project" value="InterPro"/>
</dbReference>
<evidence type="ECO:0000256" key="1">
    <source>
        <dbReference type="ARBA" id="ARBA00004370"/>
    </source>
</evidence>
<feature type="region of interest" description="Disordered" evidence="6">
    <location>
        <begin position="516"/>
        <end position="586"/>
    </location>
</feature>
<evidence type="ECO:0000256" key="2">
    <source>
        <dbReference type="ARBA" id="ARBA00022481"/>
    </source>
</evidence>
<evidence type="ECO:0000256" key="3">
    <source>
        <dbReference type="ARBA" id="ARBA00029447"/>
    </source>
</evidence>
<dbReference type="AlphaFoldDB" id="A0AAE4GA42"/>
<feature type="domain" description="HAMP" evidence="9">
    <location>
        <begin position="211"/>
        <end position="263"/>
    </location>
</feature>
<dbReference type="InterPro" id="IPR051310">
    <property type="entry name" value="MCP_chemotaxis"/>
</dbReference>
<evidence type="ECO:0000256" key="5">
    <source>
        <dbReference type="SAM" id="Coils"/>
    </source>
</evidence>
<evidence type="ECO:0000256" key="4">
    <source>
        <dbReference type="PROSITE-ProRule" id="PRU00284"/>
    </source>
</evidence>
<comment type="similarity">
    <text evidence="3">Belongs to the methyl-accepting chemotaxis (MCP) protein family.</text>
</comment>
<name>A0AAE4GA42_9BURK</name>
<dbReference type="PROSITE" id="PS50111">
    <property type="entry name" value="CHEMOTAXIS_TRANSDUC_2"/>
    <property type="match status" value="1"/>
</dbReference>
<dbReference type="PANTHER" id="PTHR43531:SF14">
    <property type="entry name" value="METHYL-ACCEPTING CHEMOTAXIS PROTEIN I-RELATED"/>
    <property type="match status" value="1"/>
</dbReference>
<sequence>MIQHLKIGSRLAFGFCLILLLATAILLIGLWRMAELEASSEYVIDQKVAAMTSAMNMREAGSQLALALRKVVTPTDAAEGKAEDAHLGEILKAYAGFEKQITGLSADGRGKDLLAATSGESKKLFPLVEQIRQQVASNNYFDAAQQLKSDFLPAHEKWMASVAALAAFQQEDMKQAHADAKDSYRKAQIGMLAMGVLTLGLGFFFTFIITRSIVNPLKRAGSIAETISRGDLTHDFHDQGRDEAAHLVNALDAMQGNLATTLNEVKESAAVIAVASHEIARGNVDLSNRTESQASSLEETASSMEQLTSTVQQNAANAQQANQLVLSASDYATKGGRVVGDVVATMGSIKESSGKIVDIIGVIDGIAFQTNILALNAAVEAARAGEQGRGFAVVASEVRALAQRSAAAAKEIKELISDSVDKVDAGGKLVDEAGATMSEIVASVKHVADIMGEITAASQEQSAGIAEVNNAIAQIDEITQQNAALVEQAAAAAESLQEQSDVLARAVAVFKLKTAAQARPQSQPQHPAHKQSAAPVMNNPAAARTVNPPPAVAAARKPAVASLPPACGASKGKPATAARDDDFEEF</sequence>
<dbReference type="InterPro" id="IPR004089">
    <property type="entry name" value="MCPsignal_dom"/>
</dbReference>
<feature type="coiled-coil region" evidence="5">
    <location>
        <begin position="468"/>
        <end position="506"/>
    </location>
</feature>
<dbReference type="RefSeq" id="WP_310836490.1">
    <property type="nucleotide sequence ID" value="NZ_JAVLSM010000003.1"/>
</dbReference>